<dbReference type="InterPro" id="IPR004131">
    <property type="entry name" value="PPase-energised_H-pump"/>
</dbReference>
<proteinExistence type="inferred from homology"/>
<evidence type="ECO:0000256" key="6">
    <source>
        <dbReference type="ARBA" id="ARBA00022989"/>
    </source>
</evidence>
<name>A0A255YNL9_9SPHN</name>
<feature type="transmembrane region" description="Helical" evidence="9">
    <location>
        <begin position="257"/>
        <end position="281"/>
    </location>
</feature>
<comment type="catalytic activity">
    <reaction evidence="9">
        <text>diphosphate + H2O + H(+)(in) = 2 phosphate + 2 H(+)(out)</text>
        <dbReference type="Rhea" id="RHEA:13973"/>
        <dbReference type="ChEBI" id="CHEBI:15377"/>
        <dbReference type="ChEBI" id="CHEBI:15378"/>
        <dbReference type="ChEBI" id="CHEBI:33019"/>
        <dbReference type="ChEBI" id="CHEBI:43474"/>
        <dbReference type="EC" id="7.1.3.1"/>
    </reaction>
</comment>
<evidence type="ECO:0000256" key="8">
    <source>
        <dbReference type="ARBA" id="ARBA00023136"/>
    </source>
</evidence>
<dbReference type="PANTHER" id="PTHR31998">
    <property type="entry name" value="K(+)-INSENSITIVE PYROPHOSPHATE-ENERGIZED PROTON PUMP"/>
    <property type="match status" value="1"/>
</dbReference>
<keyword evidence="5 9" id="KW-1278">Translocase</keyword>
<reference evidence="10 11" key="1">
    <citation type="submission" date="2017-07" db="EMBL/GenBank/DDBJ databases">
        <title>Sandarakinorhabdus cyanobacteriorum sp. nov., a novel bacterium isolated from cyanobacterial aggregates in a eutrophic lake.</title>
        <authorList>
            <person name="Cai H."/>
        </authorList>
    </citation>
    <scope>NUCLEOTIDE SEQUENCE [LARGE SCALE GENOMIC DNA]</scope>
    <source>
        <strain evidence="10 11">TH057</strain>
    </source>
</reference>
<keyword evidence="10" id="KW-0378">Hydrolase</keyword>
<comment type="function">
    <text evidence="9">Proton pump that utilizes the energy of pyrophosphate hydrolysis as the driving force for proton movement across the membrane. Generates a proton motive force.</text>
</comment>
<dbReference type="PIRSF" id="PIRSF001265">
    <property type="entry name" value="H+-PPase"/>
    <property type="match status" value="1"/>
</dbReference>
<dbReference type="AlphaFoldDB" id="A0A255YNL9"/>
<feature type="transmembrane region" description="Helical" evidence="9">
    <location>
        <begin position="472"/>
        <end position="490"/>
    </location>
</feature>
<dbReference type="NCBIfam" id="TIGR01104">
    <property type="entry name" value="V_PPase"/>
    <property type="match status" value="1"/>
</dbReference>
<feature type="transmembrane region" description="Helical" evidence="9">
    <location>
        <begin position="579"/>
        <end position="600"/>
    </location>
</feature>
<feature type="transmembrane region" description="Helical" evidence="9">
    <location>
        <begin position="293"/>
        <end position="313"/>
    </location>
</feature>
<keyword evidence="11" id="KW-1185">Reference proteome</keyword>
<dbReference type="Pfam" id="PF03030">
    <property type="entry name" value="H_PPase"/>
    <property type="match status" value="1"/>
</dbReference>
<keyword evidence="2 9" id="KW-0813">Transport</keyword>
<feature type="transmembrane region" description="Helical" evidence="9">
    <location>
        <begin position="510"/>
        <end position="533"/>
    </location>
</feature>
<dbReference type="EMBL" id="NOXT01000099">
    <property type="protein sequence ID" value="OYQ30778.1"/>
    <property type="molecule type" value="Genomic_DNA"/>
</dbReference>
<evidence type="ECO:0000256" key="2">
    <source>
        <dbReference type="ARBA" id="ARBA00022448"/>
    </source>
</evidence>
<gene>
    <name evidence="9 10" type="primary">hppA</name>
    <name evidence="10" type="ORF">CHU93_06370</name>
</gene>
<dbReference type="GO" id="GO:0009678">
    <property type="term" value="F:diphosphate hydrolysis-driven proton transmembrane transporter activity"/>
    <property type="evidence" value="ECO:0007669"/>
    <property type="project" value="UniProtKB-UniRule"/>
</dbReference>
<dbReference type="HAMAP" id="MF_01129">
    <property type="entry name" value="PPase_energized_pump"/>
    <property type="match status" value="1"/>
</dbReference>
<comment type="caution">
    <text evidence="9">Lacks conserved residue(s) required for the propagation of feature annotation.</text>
</comment>
<keyword evidence="6 9" id="KW-1133">Transmembrane helix</keyword>
<dbReference type="Proteomes" id="UP000216991">
    <property type="component" value="Unassembled WGS sequence"/>
</dbReference>
<keyword evidence="4 9" id="KW-0460">Magnesium</keyword>
<feature type="transmembrane region" description="Helical" evidence="9">
    <location>
        <begin position="120"/>
        <end position="145"/>
    </location>
</feature>
<evidence type="ECO:0000256" key="5">
    <source>
        <dbReference type="ARBA" id="ARBA00022967"/>
    </source>
</evidence>
<accession>A0A255YNL9</accession>
<comment type="similarity">
    <text evidence="9">Belongs to the H(+)-translocating pyrophosphatase (TC 3.A.10) family. K(+)-insensitive subfamily.</text>
</comment>
<dbReference type="EC" id="7.1.3.1" evidence="9"/>
<keyword evidence="7 9" id="KW-0406">Ion transport</keyword>
<comment type="cofactor">
    <cofactor evidence="9">
        <name>Mg(2+)</name>
        <dbReference type="ChEBI" id="CHEBI:18420"/>
    </cofactor>
</comment>
<feature type="transmembrane region" description="Helical" evidence="9">
    <location>
        <begin position="157"/>
        <end position="176"/>
    </location>
</feature>
<evidence type="ECO:0000256" key="4">
    <source>
        <dbReference type="ARBA" id="ARBA00022842"/>
    </source>
</evidence>
<feature type="transmembrane region" description="Helical" evidence="9">
    <location>
        <begin position="6"/>
        <end position="26"/>
    </location>
</feature>
<dbReference type="GO" id="GO:0000287">
    <property type="term" value="F:magnesium ion binding"/>
    <property type="evidence" value="ECO:0007669"/>
    <property type="project" value="UniProtKB-UniRule"/>
</dbReference>
<dbReference type="GO" id="GO:0012505">
    <property type="term" value="C:endomembrane system"/>
    <property type="evidence" value="ECO:0007669"/>
    <property type="project" value="UniProtKB-SubCell"/>
</dbReference>
<feature type="transmembrane region" description="Helical" evidence="9">
    <location>
        <begin position="54"/>
        <end position="72"/>
    </location>
</feature>
<feature type="transmembrane region" description="Helical" evidence="9">
    <location>
        <begin position="377"/>
        <end position="402"/>
    </location>
</feature>
<evidence type="ECO:0000256" key="7">
    <source>
        <dbReference type="ARBA" id="ARBA00023065"/>
    </source>
</evidence>
<feature type="transmembrane region" description="Helical" evidence="9">
    <location>
        <begin position="234"/>
        <end position="251"/>
    </location>
</feature>
<dbReference type="GO" id="GO:0004427">
    <property type="term" value="F:inorganic diphosphate phosphatase activity"/>
    <property type="evidence" value="ECO:0007669"/>
    <property type="project" value="UniProtKB-UniRule"/>
</dbReference>
<feature type="transmembrane region" description="Helical" evidence="9">
    <location>
        <begin position="78"/>
        <end position="99"/>
    </location>
</feature>
<comment type="subcellular location">
    <subcellularLocation>
        <location evidence="9">Cell membrane</location>
        <topology evidence="9">Multi-pass membrane protein</topology>
    </subcellularLocation>
    <subcellularLocation>
        <location evidence="1">Endomembrane system</location>
        <topology evidence="1">Multi-pass membrane protein</topology>
    </subcellularLocation>
</comment>
<dbReference type="OrthoDB" id="9808652at2"/>
<evidence type="ECO:0000256" key="3">
    <source>
        <dbReference type="ARBA" id="ARBA00022692"/>
    </source>
</evidence>
<keyword evidence="8 9" id="KW-0472">Membrane</keyword>
<feature type="transmembrane region" description="Helical" evidence="9">
    <location>
        <begin position="408"/>
        <end position="429"/>
    </location>
</feature>
<feature type="site" description="Determinant of potassium independence" evidence="9">
    <location>
        <position position="467"/>
    </location>
</feature>
<comment type="subunit">
    <text evidence="9">Homodimer.</text>
</comment>
<feature type="transmembrane region" description="Helical" evidence="9">
    <location>
        <begin position="333"/>
        <end position="356"/>
    </location>
</feature>
<protein>
    <recommendedName>
        <fullName evidence="9">K(+)-insensitive pyrophosphate-energized proton pump</fullName>
        <ecNumber evidence="9">7.1.3.1</ecNumber>
    </recommendedName>
    <alternativeName>
        <fullName evidence="9">Membrane-bound proton-translocating pyrophosphatase</fullName>
    </alternativeName>
    <alternativeName>
        <fullName evidence="9">Pyrophosphate-energized inorganic pyrophosphatase</fullName>
        <shortName evidence="9">H(+)-PPase</shortName>
    </alternativeName>
</protein>
<dbReference type="NCBIfam" id="NF001951">
    <property type="entry name" value="PRK00733.1-2"/>
    <property type="match status" value="1"/>
</dbReference>
<keyword evidence="9" id="KW-1003">Cell membrane</keyword>
<sequence length="696" mass="70337">MDSVVLAIICGLAAVVYGLLTSRQVLGASAGNERMQEIAKAIQIGAGAYLTKQYTAIAVVGVIVAGLVAMFLGIIPAIAFVLGAVLSGATGFIGMNISVRANVRTAEAARQSLQAGLTMAFRSGAVTGMLVAGLALLAIAGYFYALISSGLEPTSRAVVNALVALSFGASLISIFARLGGGIFTKAADVGADMVGKNELGFDEDDDRNPGVIADNVGDNVGDCAGMAADLFETYVVTIGATMVLCALLVGGPDAAKLMGLPLLACGVCIITSIIGTFFVRLGGGSIMGALYKGLIVTGVLSVPALWFATQAVFPDMNAVIGGEGVGDGFTGQSLFLCMLIGLVVTALIVWITEYYTGTEYRPVKSIAKASDSGHGTNVIQGLAVSMESTALPTLVIIAGIIATYKLGGLIGIAFAATSMLALAGMIVALDAYGPVTDNAGGIAEMAGLEGEVRNRTDALDAVGNTTKAVTKGYAIGSAGLAALVLFATYTNDLKEFFGTVAVDFSLANPYVVVGLLLGALLPYLFGGMAMTAVGRTAQAVAQDIRAQFRENPGIATRAVKPDYARTVGLVTAGAIKEMVVPSLLPVLAPVVVYFAITAVAGQGNGFAALGALLMGVIISGLFVAISMTSGGGAWDNAKKVIEQGAYGGKGSPAHQAAVTGDTVGDPYKDTAGPAVNPMIKITNIVALLLLAALAGG</sequence>
<evidence type="ECO:0000313" key="11">
    <source>
        <dbReference type="Proteomes" id="UP000216991"/>
    </source>
</evidence>
<evidence type="ECO:0000256" key="1">
    <source>
        <dbReference type="ARBA" id="ARBA00004127"/>
    </source>
</evidence>
<dbReference type="RefSeq" id="WP_094473279.1">
    <property type="nucleotide sequence ID" value="NZ_NOXT01000099.1"/>
</dbReference>
<evidence type="ECO:0000256" key="9">
    <source>
        <dbReference type="HAMAP-Rule" id="MF_01129"/>
    </source>
</evidence>
<comment type="caution">
    <text evidence="10">The sequence shown here is derived from an EMBL/GenBank/DDBJ whole genome shotgun (WGS) entry which is preliminary data.</text>
</comment>
<organism evidence="10 11">
    <name type="scientific">Sandarakinorhabdus cyanobacteriorum</name>
    <dbReference type="NCBI Taxonomy" id="1981098"/>
    <lineage>
        <taxon>Bacteria</taxon>
        <taxon>Pseudomonadati</taxon>
        <taxon>Pseudomonadota</taxon>
        <taxon>Alphaproteobacteria</taxon>
        <taxon>Sphingomonadales</taxon>
        <taxon>Sphingosinicellaceae</taxon>
        <taxon>Sandarakinorhabdus</taxon>
    </lineage>
</organism>
<dbReference type="NCBIfam" id="NF001960">
    <property type="entry name" value="PRK00733.3-5"/>
    <property type="match status" value="1"/>
</dbReference>
<keyword evidence="3 9" id="KW-0812">Transmembrane</keyword>
<keyword evidence="9" id="KW-0375">Hydrogen ion transport</keyword>
<feature type="transmembrane region" description="Helical" evidence="9">
    <location>
        <begin position="606"/>
        <end position="625"/>
    </location>
</feature>
<evidence type="ECO:0000313" key="10">
    <source>
        <dbReference type="EMBL" id="OYQ30778.1"/>
    </source>
</evidence>
<dbReference type="GO" id="GO:0005886">
    <property type="term" value="C:plasma membrane"/>
    <property type="evidence" value="ECO:0007669"/>
    <property type="project" value="UniProtKB-SubCell"/>
</dbReference>